<evidence type="ECO:0000313" key="3">
    <source>
        <dbReference type="Proteomes" id="UP000199379"/>
    </source>
</evidence>
<organism evidence="2 3">
    <name type="scientific">Cribrihabitans marinus</name>
    <dbReference type="NCBI Taxonomy" id="1227549"/>
    <lineage>
        <taxon>Bacteria</taxon>
        <taxon>Pseudomonadati</taxon>
        <taxon>Pseudomonadota</taxon>
        <taxon>Alphaproteobacteria</taxon>
        <taxon>Rhodobacterales</taxon>
        <taxon>Paracoccaceae</taxon>
        <taxon>Cribrihabitans</taxon>
    </lineage>
</organism>
<dbReference type="Pfam" id="PF07366">
    <property type="entry name" value="SnoaL"/>
    <property type="match status" value="1"/>
</dbReference>
<sequence>MADGAGAEGTAMSDLQGAKALVRAFYAALDAAEGPDVAGVMARFCAPDLLWRGFHPFDEQSGPEAVAQTFWVPLKSALRPLRRRLDLFFAGRNHGDGAVWVASMGHLMGLFDAPWLGIRPTRRIAMLRYAAFHRVENGAITETAMFFDIPHLMMQAGQNPFPPQTGAHLVQPGPVDHDGLLFQPQDPEEGERTLAAIEFMVKDIGGGWRGGADHSLVDELRRSWNEDMIWWGPAGIGATYTIERYAEQHSGAFRAAFAGRVFNGHVCRIAEGKFGGFFGWPNLTLQPTGGFMGMPATGQAGDMRVIDMYRREGDKLSENWVFIDLLHFWKQQGLDVLGRMQGLTA</sequence>
<dbReference type="STRING" id="1227549.SAMN05444007_1129"/>
<feature type="domain" description="SnoaL-like" evidence="1">
    <location>
        <begin position="22"/>
        <end position="142"/>
    </location>
</feature>
<dbReference type="AlphaFoldDB" id="A0A1H7DKY1"/>
<keyword evidence="3" id="KW-1185">Reference proteome</keyword>
<protein>
    <submittedName>
        <fullName evidence="2">SnoaL-like polyketide cyclase</fullName>
    </submittedName>
</protein>
<dbReference type="Gene3D" id="3.10.450.50">
    <property type="match status" value="2"/>
</dbReference>
<dbReference type="EMBL" id="FNYD01000012">
    <property type="protein sequence ID" value="SEK02501.1"/>
    <property type="molecule type" value="Genomic_DNA"/>
</dbReference>
<name>A0A1H7DKY1_9RHOB</name>
<evidence type="ECO:0000259" key="1">
    <source>
        <dbReference type="Pfam" id="PF12680"/>
    </source>
</evidence>
<evidence type="ECO:0000313" key="2">
    <source>
        <dbReference type="EMBL" id="SEK02501.1"/>
    </source>
</evidence>
<dbReference type="SUPFAM" id="SSF54427">
    <property type="entry name" value="NTF2-like"/>
    <property type="match status" value="2"/>
</dbReference>
<dbReference type="InterPro" id="IPR037401">
    <property type="entry name" value="SnoaL-like"/>
</dbReference>
<dbReference type="Proteomes" id="UP000199379">
    <property type="component" value="Unassembled WGS sequence"/>
</dbReference>
<proteinExistence type="predicted"/>
<dbReference type="PANTHER" id="PTHR38436:SF1">
    <property type="entry name" value="ESTER CYCLASE"/>
    <property type="match status" value="1"/>
</dbReference>
<dbReference type="GO" id="GO:0030638">
    <property type="term" value="P:polyketide metabolic process"/>
    <property type="evidence" value="ECO:0007669"/>
    <property type="project" value="InterPro"/>
</dbReference>
<dbReference type="InterPro" id="IPR009959">
    <property type="entry name" value="Cyclase_SnoaL-like"/>
</dbReference>
<accession>A0A1H7DKY1</accession>
<reference evidence="2 3" key="1">
    <citation type="submission" date="2016-10" db="EMBL/GenBank/DDBJ databases">
        <authorList>
            <person name="de Groot N.N."/>
        </authorList>
    </citation>
    <scope>NUCLEOTIDE SEQUENCE [LARGE SCALE GENOMIC DNA]</scope>
    <source>
        <strain evidence="2 3">DSM 29340</strain>
    </source>
</reference>
<gene>
    <name evidence="2" type="ORF">SAMN05444007_1129</name>
</gene>
<dbReference type="InterPro" id="IPR032710">
    <property type="entry name" value="NTF2-like_dom_sf"/>
</dbReference>
<dbReference type="Pfam" id="PF12680">
    <property type="entry name" value="SnoaL_2"/>
    <property type="match status" value="1"/>
</dbReference>
<dbReference type="PANTHER" id="PTHR38436">
    <property type="entry name" value="POLYKETIDE CYCLASE SNOAL-LIKE DOMAIN"/>
    <property type="match status" value="1"/>
</dbReference>